<dbReference type="AlphaFoldDB" id="A0A1G7FP31"/>
<protein>
    <submittedName>
        <fullName evidence="1">Uncharacterized protein</fullName>
    </submittedName>
</protein>
<accession>A0A1G7FP31</accession>
<dbReference type="EMBL" id="FNAV01000007">
    <property type="protein sequence ID" value="SDE77701.1"/>
    <property type="molecule type" value="Genomic_DNA"/>
</dbReference>
<keyword evidence="2" id="KW-1185">Reference proteome</keyword>
<dbReference type="Proteomes" id="UP000198994">
    <property type="component" value="Unassembled WGS sequence"/>
</dbReference>
<dbReference type="STRING" id="282683.SAMN04488105_107209"/>
<evidence type="ECO:0000313" key="2">
    <source>
        <dbReference type="Proteomes" id="UP000198994"/>
    </source>
</evidence>
<sequence length="72" mass="7770">MGGAKEDRFAERVAQIDPELRPLTAAALPGIPNRIFVLRWQNGADVSCGESSERLLDLLVEGLKARAPAKPS</sequence>
<reference evidence="2" key="1">
    <citation type="submission" date="2016-10" db="EMBL/GenBank/DDBJ databases">
        <authorList>
            <person name="Varghese N."/>
            <person name="Submissions S."/>
        </authorList>
    </citation>
    <scope>NUCLEOTIDE SEQUENCE [LARGE SCALE GENOMIC DNA]</scope>
    <source>
        <strain evidence="2">DSM 10146</strain>
    </source>
</reference>
<evidence type="ECO:0000313" key="1">
    <source>
        <dbReference type="EMBL" id="SDE77701.1"/>
    </source>
</evidence>
<name>A0A1G7FP31_9RHOB</name>
<proteinExistence type="predicted"/>
<organism evidence="1 2">
    <name type="scientific">Salipiger thiooxidans</name>
    <dbReference type="NCBI Taxonomy" id="282683"/>
    <lineage>
        <taxon>Bacteria</taxon>
        <taxon>Pseudomonadati</taxon>
        <taxon>Pseudomonadota</taxon>
        <taxon>Alphaproteobacteria</taxon>
        <taxon>Rhodobacterales</taxon>
        <taxon>Roseobacteraceae</taxon>
        <taxon>Salipiger</taxon>
    </lineage>
</organism>
<gene>
    <name evidence="1" type="ORF">SAMN04488105_107209</name>
</gene>